<evidence type="ECO:0000259" key="1">
    <source>
        <dbReference type="Pfam" id="PF00078"/>
    </source>
</evidence>
<dbReference type="CDD" id="cd01647">
    <property type="entry name" value="RT_LTR"/>
    <property type="match status" value="1"/>
</dbReference>
<dbReference type="Pfam" id="PF00078">
    <property type="entry name" value="RVT_1"/>
    <property type="match status" value="1"/>
</dbReference>
<evidence type="ECO:0000313" key="3">
    <source>
        <dbReference type="Proteomes" id="UP000230750"/>
    </source>
</evidence>
<organism evidence="2 3">
    <name type="scientific">Stichopus japonicus</name>
    <name type="common">Sea cucumber</name>
    <dbReference type="NCBI Taxonomy" id="307972"/>
    <lineage>
        <taxon>Eukaryota</taxon>
        <taxon>Metazoa</taxon>
        <taxon>Echinodermata</taxon>
        <taxon>Eleutherozoa</taxon>
        <taxon>Echinozoa</taxon>
        <taxon>Holothuroidea</taxon>
        <taxon>Aspidochirotacea</taxon>
        <taxon>Aspidochirotida</taxon>
        <taxon>Stichopodidae</taxon>
        <taxon>Apostichopus</taxon>
    </lineage>
</organism>
<evidence type="ECO:0000313" key="2">
    <source>
        <dbReference type="EMBL" id="PIK46482.1"/>
    </source>
</evidence>
<comment type="caution">
    <text evidence="2">The sequence shown here is derived from an EMBL/GenBank/DDBJ whole genome shotgun (WGS) entry which is preliminary data.</text>
</comment>
<dbReference type="Proteomes" id="UP000230750">
    <property type="component" value="Unassembled WGS sequence"/>
</dbReference>
<proteinExistence type="predicted"/>
<protein>
    <recommendedName>
        <fullName evidence="1">Reverse transcriptase domain-containing protein</fullName>
    </recommendedName>
</protein>
<dbReference type="InterPro" id="IPR043128">
    <property type="entry name" value="Rev_trsase/Diguanyl_cyclase"/>
</dbReference>
<dbReference type="EMBL" id="MRZV01000641">
    <property type="protein sequence ID" value="PIK46482.1"/>
    <property type="molecule type" value="Genomic_DNA"/>
</dbReference>
<name>A0A2G8KER6_STIJA</name>
<keyword evidence="3" id="KW-1185">Reference proteome</keyword>
<accession>A0A2G8KER6</accession>
<dbReference type="Gene3D" id="3.30.70.270">
    <property type="match status" value="2"/>
</dbReference>
<dbReference type="InterPro" id="IPR000477">
    <property type="entry name" value="RT_dom"/>
</dbReference>
<dbReference type="InterPro" id="IPR050951">
    <property type="entry name" value="Retrovirus_Pol_polyprotein"/>
</dbReference>
<reference evidence="2 3" key="1">
    <citation type="journal article" date="2017" name="PLoS Biol.">
        <title>The sea cucumber genome provides insights into morphological evolution and visceral regeneration.</title>
        <authorList>
            <person name="Zhang X."/>
            <person name="Sun L."/>
            <person name="Yuan J."/>
            <person name="Sun Y."/>
            <person name="Gao Y."/>
            <person name="Zhang L."/>
            <person name="Li S."/>
            <person name="Dai H."/>
            <person name="Hamel J.F."/>
            <person name="Liu C."/>
            <person name="Yu Y."/>
            <person name="Liu S."/>
            <person name="Lin W."/>
            <person name="Guo K."/>
            <person name="Jin S."/>
            <person name="Xu P."/>
            <person name="Storey K.B."/>
            <person name="Huan P."/>
            <person name="Zhang T."/>
            <person name="Zhou Y."/>
            <person name="Zhang J."/>
            <person name="Lin C."/>
            <person name="Li X."/>
            <person name="Xing L."/>
            <person name="Huo D."/>
            <person name="Sun M."/>
            <person name="Wang L."/>
            <person name="Mercier A."/>
            <person name="Li F."/>
            <person name="Yang H."/>
            <person name="Xiang J."/>
        </authorList>
    </citation>
    <scope>NUCLEOTIDE SEQUENCE [LARGE SCALE GENOMIC DNA]</scope>
    <source>
        <strain evidence="2">Shaxun</strain>
        <tissue evidence="2">Muscle</tissue>
    </source>
</reference>
<dbReference type="PANTHER" id="PTHR37984">
    <property type="entry name" value="PROTEIN CBG26694"/>
    <property type="match status" value="1"/>
</dbReference>
<dbReference type="InterPro" id="IPR043502">
    <property type="entry name" value="DNA/RNA_pol_sf"/>
</dbReference>
<sequence>MKVEEPTDWCSSLVCMEKLNGTLRLCIDPQPLNVDLKCCQYPIPVIAGVLPDLEGVKVFSKADLKEGFLQCKLDEKSSILTTFQTPWGRYRYHRMPYGIKPAPEVFQQKLSQCLDGLTGIHIIAVDILITGHGKAFQEANADHDKNMRAFLQSCREMKISLNKDKFQYKLDSITFIGHVLTTSGLKSDPVKVRAILNMTIPTSPADVQRLIGMVKFFAKFIPHLSDITEPLRKLTHKHHR</sequence>
<feature type="domain" description="Reverse transcriptase" evidence="1">
    <location>
        <begin position="28"/>
        <end position="179"/>
    </location>
</feature>
<dbReference type="SUPFAM" id="SSF56672">
    <property type="entry name" value="DNA/RNA polymerases"/>
    <property type="match status" value="1"/>
</dbReference>
<dbReference type="Gene3D" id="3.10.10.10">
    <property type="entry name" value="HIV Type 1 Reverse Transcriptase, subunit A, domain 1"/>
    <property type="match status" value="1"/>
</dbReference>
<gene>
    <name evidence="2" type="ORF">BSL78_16643</name>
</gene>
<dbReference type="OrthoDB" id="5986544at2759"/>
<dbReference type="AlphaFoldDB" id="A0A2G8KER6"/>
<dbReference type="PANTHER" id="PTHR37984:SF8">
    <property type="entry name" value="CCHC-TYPE DOMAIN-CONTAINING PROTEIN"/>
    <property type="match status" value="1"/>
</dbReference>